<evidence type="ECO:0000256" key="1">
    <source>
        <dbReference type="SAM" id="Phobius"/>
    </source>
</evidence>
<organism evidence="2 3">
    <name type="scientific">Alloalcanivorax balearicus MACL04</name>
    <dbReference type="NCBI Taxonomy" id="1177182"/>
    <lineage>
        <taxon>Bacteria</taxon>
        <taxon>Pseudomonadati</taxon>
        <taxon>Pseudomonadota</taxon>
        <taxon>Gammaproteobacteria</taxon>
        <taxon>Oceanospirillales</taxon>
        <taxon>Alcanivoracaceae</taxon>
        <taxon>Alloalcanivorax</taxon>
    </lineage>
</organism>
<keyword evidence="1" id="KW-0472">Membrane</keyword>
<name>A0ABT2R4Y5_9GAMM</name>
<evidence type="ECO:0008006" key="4">
    <source>
        <dbReference type="Google" id="ProtNLM"/>
    </source>
</evidence>
<sequence length="89" mass="9161">MKRATQRALQERRLLGGSPVVRLGRNGVIGGGVAGAAALGATTAQAAVDVSGTVTEIEEGKQSANDIGLAVLSFIGLVLVFMLLRRAMR</sequence>
<accession>A0ABT2R4Y5</accession>
<reference evidence="2" key="1">
    <citation type="submission" date="2012-09" db="EMBL/GenBank/DDBJ databases">
        <title>Genome Sequence of alkane-degrading Bacterium Alcanivorax balearicus MACL04.</title>
        <authorList>
            <person name="Lai Q."/>
            <person name="Shao Z."/>
        </authorList>
    </citation>
    <scope>NUCLEOTIDE SEQUENCE</scope>
    <source>
        <strain evidence="2">MACL04</strain>
    </source>
</reference>
<dbReference type="Pfam" id="PF05356">
    <property type="entry name" value="Phage_Coat_B"/>
    <property type="match status" value="1"/>
</dbReference>
<gene>
    <name evidence="2" type="ORF">MA04_04137</name>
</gene>
<keyword evidence="1" id="KW-1133">Transmembrane helix</keyword>
<feature type="transmembrane region" description="Helical" evidence="1">
    <location>
        <begin position="28"/>
        <end position="47"/>
    </location>
</feature>
<protein>
    <recommendedName>
        <fullName evidence="4">Methyltransferase</fullName>
    </recommendedName>
</protein>
<evidence type="ECO:0000313" key="2">
    <source>
        <dbReference type="EMBL" id="MCU5784837.1"/>
    </source>
</evidence>
<dbReference type="InterPro" id="IPR008020">
    <property type="entry name" value="G8P"/>
</dbReference>
<dbReference type="EMBL" id="ARXS01000042">
    <property type="protein sequence ID" value="MCU5784837.1"/>
    <property type="molecule type" value="Genomic_DNA"/>
</dbReference>
<keyword evidence="3" id="KW-1185">Reference proteome</keyword>
<dbReference type="RefSeq" id="WP_262462649.1">
    <property type="nucleotide sequence ID" value="NZ_ARXS01000042.1"/>
</dbReference>
<dbReference type="Proteomes" id="UP001064106">
    <property type="component" value="Unassembled WGS sequence"/>
</dbReference>
<feature type="transmembrane region" description="Helical" evidence="1">
    <location>
        <begin position="67"/>
        <end position="84"/>
    </location>
</feature>
<evidence type="ECO:0000313" key="3">
    <source>
        <dbReference type="Proteomes" id="UP001064106"/>
    </source>
</evidence>
<proteinExistence type="predicted"/>
<comment type="caution">
    <text evidence="2">The sequence shown here is derived from an EMBL/GenBank/DDBJ whole genome shotgun (WGS) entry which is preliminary data.</text>
</comment>
<keyword evidence="1" id="KW-0812">Transmembrane</keyword>